<dbReference type="Gene3D" id="1.10.260.40">
    <property type="entry name" value="lambda repressor-like DNA-binding domains"/>
    <property type="match status" value="1"/>
</dbReference>
<dbReference type="Pfam" id="PF12844">
    <property type="entry name" value="HTH_19"/>
    <property type="match status" value="1"/>
</dbReference>
<dbReference type="SUPFAM" id="SSF48452">
    <property type="entry name" value="TPR-like"/>
    <property type="match status" value="1"/>
</dbReference>
<evidence type="ECO:0000313" key="1">
    <source>
        <dbReference type="EMBL" id="KAB8194443.1"/>
    </source>
</evidence>
<reference evidence="1 2" key="1">
    <citation type="submission" date="2019-10" db="EMBL/GenBank/DDBJ databases">
        <title>Nonomuraea sp. nov., isolated from Phyllanthus amarus.</title>
        <authorList>
            <person name="Klykleung N."/>
            <person name="Tanasupawat S."/>
        </authorList>
    </citation>
    <scope>NUCLEOTIDE SEQUENCE [LARGE SCALE GENOMIC DNA]</scope>
    <source>
        <strain evidence="1 2">PA1-10</strain>
    </source>
</reference>
<evidence type="ECO:0000313" key="2">
    <source>
        <dbReference type="Proteomes" id="UP000312512"/>
    </source>
</evidence>
<dbReference type="SUPFAM" id="SSF47413">
    <property type="entry name" value="lambda repressor-like DNA-binding domains"/>
    <property type="match status" value="1"/>
</dbReference>
<dbReference type="SMART" id="SM00530">
    <property type="entry name" value="HTH_XRE"/>
    <property type="match status" value="1"/>
</dbReference>
<dbReference type="OrthoDB" id="9810578at2"/>
<dbReference type="AlphaFoldDB" id="A0A5C4WJ74"/>
<organism evidence="1 2">
    <name type="scientific">Nonomuraea phyllanthi</name>
    <dbReference type="NCBI Taxonomy" id="2219224"/>
    <lineage>
        <taxon>Bacteria</taxon>
        <taxon>Bacillati</taxon>
        <taxon>Actinomycetota</taxon>
        <taxon>Actinomycetes</taxon>
        <taxon>Streptosporangiales</taxon>
        <taxon>Streptosporangiaceae</taxon>
        <taxon>Nonomuraea</taxon>
    </lineage>
</organism>
<name>A0A5C4WJ74_9ACTN</name>
<accession>A0A5P9YRU4</accession>
<accession>A0A5C4WJ74</accession>
<dbReference type="EMBL" id="VDLX02000005">
    <property type="protein sequence ID" value="KAB8194443.1"/>
    <property type="molecule type" value="Genomic_DNA"/>
</dbReference>
<dbReference type="CDD" id="cd00093">
    <property type="entry name" value="HTH_XRE"/>
    <property type="match status" value="1"/>
</dbReference>
<dbReference type="PROSITE" id="PS50943">
    <property type="entry name" value="HTH_CROC1"/>
    <property type="match status" value="1"/>
</dbReference>
<comment type="caution">
    <text evidence="1">The sequence shown here is derived from an EMBL/GenBank/DDBJ whole genome shotgun (WGS) entry which is preliminary data.</text>
</comment>
<keyword evidence="2" id="KW-1185">Reference proteome</keyword>
<proteinExistence type="predicted"/>
<dbReference type="Gene3D" id="1.25.40.10">
    <property type="entry name" value="Tetratricopeptide repeat domain"/>
    <property type="match status" value="2"/>
</dbReference>
<dbReference type="InterPro" id="IPR001387">
    <property type="entry name" value="Cro/C1-type_HTH"/>
</dbReference>
<sequence length="434" mass="47865">MVLSMGQGVGQRIRELRTELNRPQSELVVPGLLSASYLSLIESGKRRPSPEVLRHLAERLGSTTEFLATGEHPVSWYELERRLTFAEMKVLNGSAEEALADFDAVLAGGRRQLRDRAALGRARALELCGRSDEAAEEFEALWRQADPGTTMWAERATDVVRCARDSDDLAYAIEVGEQAMSTFEALDLEWADASIRLGVTLADAYRCRGDVRRARRLLERLMELAERLDSPVARGSAYWNAALVASDQQRHADAALLAERAMALLAETEYVRNVATLRSVYGELLIPSDPVRARRILGEARERLIAMDVRGAIGECEDRLARAALRLGEVADALRWSELACERLTGTGHATWTALAYVTRAEIAHLRGEDAELESALATVDQVLEHRPATADTVRAWGRVAALHEERGDAARALRAYRDALAATGTPPPDPLRP</sequence>
<dbReference type="GO" id="GO:0003677">
    <property type="term" value="F:DNA binding"/>
    <property type="evidence" value="ECO:0007669"/>
    <property type="project" value="InterPro"/>
</dbReference>
<protein>
    <submittedName>
        <fullName evidence="1">Helix-turn-helix domain-containing protein</fullName>
    </submittedName>
</protein>
<dbReference type="InterPro" id="IPR010982">
    <property type="entry name" value="Lambda_DNA-bd_dom_sf"/>
</dbReference>
<gene>
    <name evidence="1" type="ORF">FH608_014530</name>
</gene>
<dbReference type="InterPro" id="IPR011990">
    <property type="entry name" value="TPR-like_helical_dom_sf"/>
</dbReference>
<dbReference type="Proteomes" id="UP000312512">
    <property type="component" value="Unassembled WGS sequence"/>
</dbReference>